<keyword evidence="1" id="KW-0808">Transferase</keyword>
<reference evidence="4" key="1">
    <citation type="submission" date="2021-02" db="EMBL/GenBank/DDBJ databases">
        <title>Natronogracilivirga saccharolytica gen. nov. sp. nov. a new anaerobic, haloalkiliphilic carbohydrate-fermenting bacterium from soda lake and proposing of Cyclonatronumiaceae fam. nov. in the phylum Balneolaeota.</title>
        <authorList>
            <person name="Zhilina T.N."/>
            <person name="Sorokin D.Y."/>
            <person name="Zavarzina D.G."/>
            <person name="Toshchakov S.V."/>
            <person name="Kublanov I.V."/>
        </authorList>
    </citation>
    <scope>NUCLEOTIDE SEQUENCE</scope>
    <source>
        <strain evidence="4">Z-1702</strain>
    </source>
</reference>
<dbReference type="EMBL" id="JAFIDN010000026">
    <property type="protein sequence ID" value="MBP3194016.1"/>
    <property type="molecule type" value="Genomic_DNA"/>
</dbReference>
<dbReference type="InterPro" id="IPR001296">
    <property type="entry name" value="Glyco_trans_1"/>
</dbReference>
<dbReference type="Pfam" id="PF00534">
    <property type="entry name" value="Glycos_transf_1"/>
    <property type="match status" value="1"/>
</dbReference>
<dbReference type="RefSeq" id="WP_210513475.1">
    <property type="nucleotide sequence ID" value="NZ_JAFIDN010000026.1"/>
</dbReference>
<dbReference type="Gene3D" id="3.40.50.2000">
    <property type="entry name" value="Glycogen Phosphorylase B"/>
    <property type="match status" value="2"/>
</dbReference>
<name>A0A8J7UUV6_9BACT</name>
<dbReference type="PANTHER" id="PTHR46401">
    <property type="entry name" value="GLYCOSYLTRANSFERASE WBBK-RELATED"/>
    <property type="match status" value="1"/>
</dbReference>
<evidence type="ECO:0000313" key="5">
    <source>
        <dbReference type="Proteomes" id="UP000673975"/>
    </source>
</evidence>
<gene>
    <name evidence="4" type="ORF">NATSA_15185</name>
</gene>
<feature type="domain" description="Glycosyl transferase family 1" evidence="2">
    <location>
        <begin position="190"/>
        <end position="347"/>
    </location>
</feature>
<evidence type="ECO:0000259" key="2">
    <source>
        <dbReference type="Pfam" id="PF00534"/>
    </source>
</evidence>
<dbReference type="SUPFAM" id="SSF53756">
    <property type="entry name" value="UDP-Glycosyltransferase/glycogen phosphorylase"/>
    <property type="match status" value="1"/>
</dbReference>
<comment type="caution">
    <text evidence="4">The sequence shown here is derived from an EMBL/GenBank/DDBJ whole genome shotgun (WGS) entry which is preliminary data.</text>
</comment>
<feature type="domain" description="Glycosyltransferase subfamily 4-like N-terminal" evidence="3">
    <location>
        <begin position="18"/>
        <end position="178"/>
    </location>
</feature>
<dbReference type="InterPro" id="IPR028098">
    <property type="entry name" value="Glyco_trans_4-like_N"/>
</dbReference>
<dbReference type="GO" id="GO:0009103">
    <property type="term" value="P:lipopolysaccharide biosynthetic process"/>
    <property type="evidence" value="ECO:0007669"/>
    <property type="project" value="TreeGrafter"/>
</dbReference>
<evidence type="ECO:0000313" key="4">
    <source>
        <dbReference type="EMBL" id="MBP3194016.1"/>
    </source>
</evidence>
<protein>
    <submittedName>
        <fullName evidence="4">Glycosyltransferase</fullName>
    </submittedName>
</protein>
<evidence type="ECO:0000256" key="1">
    <source>
        <dbReference type="ARBA" id="ARBA00022679"/>
    </source>
</evidence>
<keyword evidence="5" id="KW-1185">Reference proteome</keyword>
<organism evidence="4 5">
    <name type="scientific">Natronogracilivirga saccharolytica</name>
    <dbReference type="NCBI Taxonomy" id="2812953"/>
    <lineage>
        <taxon>Bacteria</taxon>
        <taxon>Pseudomonadati</taxon>
        <taxon>Balneolota</taxon>
        <taxon>Balneolia</taxon>
        <taxon>Balneolales</taxon>
        <taxon>Cyclonatronaceae</taxon>
        <taxon>Natronogracilivirga</taxon>
    </lineage>
</organism>
<sequence>MNVIYVCGKSNFFTKGYSGSVVHAMGIVDGLLKNNCEVELITGPGSDKYMPKNNKLKLITIPAKKNNYISEIVWRKKLLLKIKERIQECDILMLRYGFLNPLLTIKTARICKENRVKSVLELNSFGADHYDIEIFKQWIKVVENIIIKRYDYVYVVSEVQKKRIKEDNINNVITIPNATHNVEIANKYENKATRFVYMGGINGYYDYDEIINAFNEIKKKNIELAIYGGGKYYSDIKKKVIENTNIYLMGKYDNKRITKLVNRSNDILLLPTKKGSLAEIGSPTKLFEYMILGVPILASNVGQTSNIIKHKVNGYIYEAGNNRDLINKMNYLLNNKTERQRVGLNAHNEALVKHNWKNRMGNMLKEIMNIKDSNIKYK</sequence>
<dbReference type="Proteomes" id="UP000673975">
    <property type="component" value="Unassembled WGS sequence"/>
</dbReference>
<evidence type="ECO:0000259" key="3">
    <source>
        <dbReference type="Pfam" id="PF13439"/>
    </source>
</evidence>
<dbReference type="Pfam" id="PF13439">
    <property type="entry name" value="Glyco_transf_4"/>
    <property type="match status" value="1"/>
</dbReference>
<dbReference type="PANTHER" id="PTHR46401:SF2">
    <property type="entry name" value="GLYCOSYLTRANSFERASE WBBK-RELATED"/>
    <property type="match status" value="1"/>
</dbReference>
<proteinExistence type="predicted"/>
<dbReference type="AlphaFoldDB" id="A0A8J7UUV6"/>
<accession>A0A8J7UUV6</accession>
<dbReference type="GO" id="GO:0016757">
    <property type="term" value="F:glycosyltransferase activity"/>
    <property type="evidence" value="ECO:0007669"/>
    <property type="project" value="InterPro"/>
</dbReference>